<dbReference type="NCBIfam" id="TIGR04056">
    <property type="entry name" value="OMP_RagA_SusC"/>
    <property type="match status" value="1"/>
</dbReference>
<dbReference type="InterPro" id="IPR039426">
    <property type="entry name" value="TonB-dep_rcpt-like"/>
</dbReference>
<keyword evidence="4 7" id="KW-0812">Transmembrane</keyword>
<evidence type="ECO:0000256" key="5">
    <source>
        <dbReference type="ARBA" id="ARBA00023136"/>
    </source>
</evidence>
<dbReference type="InterPro" id="IPR008969">
    <property type="entry name" value="CarboxyPept-like_regulatory"/>
</dbReference>
<dbReference type="Pfam" id="PF13715">
    <property type="entry name" value="CarbopepD_reg_2"/>
    <property type="match status" value="1"/>
</dbReference>
<sequence length="1048" mass="115693">MKKRIRWNLRFLTSLFIALMCAMNVAAQSVIKGTVKDSQGEPLPGASIQVKGSTVGTITNIEGGFSINAKSRDILIVSFIGMRSEEVKVGGQSFITITLRDDVASLDEVVVVGYGTQKRGSLTSAISTVSDKELLKAPTMSLSNVVGARVAGVAAVQSSGQPGADNATLTMRGQSGIVYVIDGIRRTSADFNGLDPNEIESVSILKDASAVAVYGLDANGVFIVTTKKGNADKMSITYTGSYGWSQNAEQQEWLDGPGYAYWHNKARELQGDQPIFNAEMVKNMRNGTNGWGNTNWYDKIFGTGTRTHHNISASGGSERVKFFASLGYLKEDGNIDHFDYERLNLRSNIDAKLTNSLTFQLGVSGRVEKRDAPVYSADPNAWHNIPQQIIRALPYAQDSQTIGGKQYQVATPTASSPVAPLASMNEAGYARSNYSYIQSNFSLKYDAPWLKGLSAKFQGAYDLTYTFSKSMHNYYQLALMNLPNASTKELTYTKQYDPRSGSVSLTESAARGYSFTTQTSVNYDNKFGAHTIGAMLLAETRENKSNALGGTGYGLDFVQLDELNQITNQTGNGSTKYPVINGYSGHTRIAGFVGRINYNYDNRYYAEVSFRRDGSYLFGGMNKRWVTLPGVSLAWRINNESWFHAPWVDNLKLRAGVGKTATSGVSPFQWRNTMGINKNSVIIGGVSQSMLYAATLGNPNLTWAQCLNYNIGVDATMWNGLLGVEFDVFYKYEYDKLSTVTGAFSPSRGGYYFSSANVNECDYKGFETTLTHHGHIGKFNYGAKLIWSYAYGRWLKYVGDSENAPEYQRLTGKQIGVKRGFIANGLFRDDADIKNSPTIPGKSVRPGYIKYVDRNGDGVITYEQDMGYVGKSATPKHTGSLNLFGNWKGFDFDMLFSWGLDNSVALTGQYTASGSEGIMDNTSYTKPFYHGGNSPVFLVENSWRPDNLNAEFPRLEIDNVSSNNAFSSTLWYRNGDYLRLKTIQVGYNFPKQWLAPAGIQNLRLYVEGYNLLTFSGLTKYNIDPESPAVNNGYYPQQKTYTMGIKLTF</sequence>
<dbReference type="PROSITE" id="PS52016">
    <property type="entry name" value="TONB_DEPENDENT_REC_3"/>
    <property type="match status" value="1"/>
</dbReference>
<keyword evidence="3 7" id="KW-1134">Transmembrane beta strand</keyword>
<reference evidence="10 11" key="1">
    <citation type="submission" date="2018-02" db="EMBL/GenBank/DDBJ databases">
        <authorList>
            <person name="Holder M.E."/>
            <person name="Ajami N.J."/>
            <person name="Petrosino J.F."/>
        </authorList>
    </citation>
    <scope>NUCLEOTIDE SEQUENCE [LARGE SCALE GENOMIC DNA]</scope>
    <source>
        <strain evidence="10 11">ATCC 33285</strain>
    </source>
</reference>
<dbReference type="SUPFAM" id="SSF56935">
    <property type="entry name" value="Porins"/>
    <property type="match status" value="1"/>
</dbReference>
<keyword evidence="2 7" id="KW-0813">Transport</keyword>
<keyword evidence="5 7" id="KW-0472">Membrane</keyword>
<keyword evidence="8" id="KW-0732">Signal</keyword>
<dbReference type="SUPFAM" id="SSF49464">
    <property type="entry name" value="Carboxypeptidase regulatory domain-like"/>
    <property type="match status" value="1"/>
</dbReference>
<feature type="signal peptide" evidence="8">
    <location>
        <begin position="1"/>
        <end position="27"/>
    </location>
</feature>
<keyword evidence="6 7" id="KW-0998">Cell outer membrane</keyword>
<accession>A0ABN5IJA6</accession>
<evidence type="ECO:0000256" key="7">
    <source>
        <dbReference type="PROSITE-ProRule" id="PRU01360"/>
    </source>
</evidence>
<dbReference type="InterPro" id="IPR037066">
    <property type="entry name" value="Plug_dom_sf"/>
</dbReference>
<evidence type="ECO:0000256" key="1">
    <source>
        <dbReference type="ARBA" id="ARBA00004571"/>
    </source>
</evidence>
<keyword evidence="11" id="KW-1185">Reference proteome</keyword>
<dbReference type="Proteomes" id="UP000238304">
    <property type="component" value="Chromosome"/>
</dbReference>
<evidence type="ECO:0000256" key="6">
    <source>
        <dbReference type="ARBA" id="ARBA00023237"/>
    </source>
</evidence>
<proteinExistence type="inferred from homology"/>
<evidence type="ECO:0000256" key="4">
    <source>
        <dbReference type="ARBA" id="ARBA00022692"/>
    </source>
</evidence>
<evidence type="ECO:0000259" key="9">
    <source>
        <dbReference type="Pfam" id="PF07715"/>
    </source>
</evidence>
<dbReference type="RefSeq" id="WP_106040976.1">
    <property type="nucleotide sequence ID" value="NZ_CP027231.1"/>
</dbReference>
<evidence type="ECO:0000256" key="3">
    <source>
        <dbReference type="ARBA" id="ARBA00022452"/>
    </source>
</evidence>
<feature type="chain" id="PRO_5047048682" evidence="8">
    <location>
        <begin position="28"/>
        <end position="1048"/>
    </location>
</feature>
<protein>
    <submittedName>
        <fullName evidence="10">SusC/RagA family protein</fullName>
    </submittedName>
</protein>
<evidence type="ECO:0000313" key="11">
    <source>
        <dbReference type="Proteomes" id="UP000238304"/>
    </source>
</evidence>
<organism evidence="10 11">
    <name type="scientific">Bacteroides zoogleoformans</name>
    <dbReference type="NCBI Taxonomy" id="28119"/>
    <lineage>
        <taxon>Bacteria</taxon>
        <taxon>Pseudomonadati</taxon>
        <taxon>Bacteroidota</taxon>
        <taxon>Bacteroidia</taxon>
        <taxon>Bacteroidales</taxon>
        <taxon>Bacteroidaceae</taxon>
        <taxon>Bacteroides</taxon>
    </lineage>
</organism>
<name>A0ABN5IJA6_9BACE</name>
<evidence type="ECO:0000313" key="10">
    <source>
        <dbReference type="EMBL" id="AVM52669.1"/>
    </source>
</evidence>
<dbReference type="Gene3D" id="2.170.130.10">
    <property type="entry name" value="TonB-dependent receptor, plug domain"/>
    <property type="match status" value="1"/>
</dbReference>
<feature type="domain" description="TonB-dependent receptor plug" evidence="9">
    <location>
        <begin position="121"/>
        <end position="219"/>
    </location>
</feature>
<dbReference type="InterPro" id="IPR036942">
    <property type="entry name" value="Beta-barrel_TonB_sf"/>
</dbReference>
<dbReference type="Gene3D" id="2.40.170.20">
    <property type="entry name" value="TonB-dependent receptor, beta-barrel domain"/>
    <property type="match status" value="1"/>
</dbReference>
<dbReference type="InterPro" id="IPR023996">
    <property type="entry name" value="TonB-dep_OMP_SusC/RagA"/>
</dbReference>
<gene>
    <name evidence="10" type="ORF">C4H11_06735</name>
</gene>
<dbReference type="EMBL" id="CP027231">
    <property type="protein sequence ID" value="AVM52669.1"/>
    <property type="molecule type" value="Genomic_DNA"/>
</dbReference>
<dbReference type="InterPro" id="IPR012910">
    <property type="entry name" value="Plug_dom"/>
</dbReference>
<comment type="similarity">
    <text evidence="7">Belongs to the TonB-dependent receptor family.</text>
</comment>
<evidence type="ECO:0000256" key="8">
    <source>
        <dbReference type="SAM" id="SignalP"/>
    </source>
</evidence>
<evidence type="ECO:0000256" key="2">
    <source>
        <dbReference type="ARBA" id="ARBA00022448"/>
    </source>
</evidence>
<dbReference type="Pfam" id="PF07715">
    <property type="entry name" value="Plug"/>
    <property type="match status" value="1"/>
</dbReference>
<dbReference type="Gene3D" id="2.60.40.1120">
    <property type="entry name" value="Carboxypeptidase-like, regulatory domain"/>
    <property type="match status" value="1"/>
</dbReference>
<comment type="subcellular location">
    <subcellularLocation>
        <location evidence="1 7">Cell outer membrane</location>
        <topology evidence="1 7">Multi-pass membrane protein</topology>
    </subcellularLocation>
</comment>